<comment type="caution">
    <text evidence="1">The sequence shown here is derived from an EMBL/GenBank/DDBJ whole genome shotgun (WGS) entry which is preliminary data.</text>
</comment>
<sequence>MSTDDLMRTQSHQEGPSDPSRMNHNKTLRSMQQSIERLARQFQSVARDVLELNKGKSSATMEQRVGDNLGCFNSPHHQRPYDNVPTYKYHDMPVQHSHPIHDVGYQRRPQYRGGRRGSLGGRGYHRLQEEYPRQEAWHDENFYEEDGDNPNVGDKALDKIKWKVTSFKGDSDPNVFLD</sequence>
<evidence type="ECO:0000313" key="1">
    <source>
        <dbReference type="EMBL" id="KAI5681305.1"/>
    </source>
</evidence>
<reference evidence="2" key="1">
    <citation type="journal article" date="2023" name="Nat. Plants">
        <title>Single-cell RNA sequencing provides a high-resolution roadmap for understanding the multicellular compartmentation of specialized metabolism.</title>
        <authorList>
            <person name="Sun S."/>
            <person name="Shen X."/>
            <person name="Li Y."/>
            <person name="Li Y."/>
            <person name="Wang S."/>
            <person name="Li R."/>
            <person name="Zhang H."/>
            <person name="Shen G."/>
            <person name="Guo B."/>
            <person name="Wei J."/>
            <person name="Xu J."/>
            <person name="St-Pierre B."/>
            <person name="Chen S."/>
            <person name="Sun C."/>
        </authorList>
    </citation>
    <scope>NUCLEOTIDE SEQUENCE [LARGE SCALE GENOMIC DNA]</scope>
</reference>
<organism evidence="1 2">
    <name type="scientific">Catharanthus roseus</name>
    <name type="common">Madagascar periwinkle</name>
    <name type="synonym">Vinca rosea</name>
    <dbReference type="NCBI Taxonomy" id="4058"/>
    <lineage>
        <taxon>Eukaryota</taxon>
        <taxon>Viridiplantae</taxon>
        <taxon>Streptophyta</taxon>
        <taxon>Embryophyta</taxon>
        <taxon>Tracheophyta</taxon>
        <taxon>Spermatophyta</taxon>
        <taxon>Magnoliopsida</taxon>
        <taxon>eudicotyledons</taxon>
        <taxon>Gunneridae</taxon>
        <taxon>Pentapetalae</taxon>
        <taxon>asterids</taxon>
        <taxon>lamiids</taxon>
        <taxon>Gentianales</taxon>
        <taxon>Apocynaceae</taxon>
        <taxon>Rauvolfioideae</taxon>
        <taxon>Vinceae</taxon>
        <taxon>Catharanthinae</taxon>
        <taxon>Catharanthus</taxon>
    </lineage>
</organism>
<name>A0ACC0C8M9_CATRO</name>
<keyword evidence="2" id="KW-1185">Reference proteome</keyword>
<dbReference type="Proteomes" id="UP001060085">
    <property type="component" value="Linkage Group LG01"/>
</dbReference>
<dbReference type="EMBL" id="CM044701">
    <property type="protein sequence ID" value="KAI5681305.1"/>
    <property type="molecule type" value="Genomic_DNA"/>
</dbReference>
<protein>
    <submittedName>
        <fullName evidence="1">Uncharacterized protein</fullName>
    </submittedName>
</protein>
<proteinExistence type="predicted"/>
<evidence type="ECO:0000313" key="2">
    <source>
        <dbReference type="Proteomes" id="UP001060085"/>
    </source>
</evidence>
<gene>
    <name evidence="1" type="ORF">M9H77_02532</name>
</gene>
<accession>A0ACC0C8M9</accession>